<dbReference type="Gene3D" id="3.60.21.10">
    <property type="match status" value="1"/>
</dbReference>
<dbReference type="InterPro" id="IPR004843">
    <property type="entry name" value="Calcineurin-like_PHP"/>
</dbReference>
<dbReference type="Pfam" id="PF00149">
    <property type="entry name" value="Metallophos"/>
    <property type="match status" value="1"/>
</dbReference>
<gene>
    <name evidence="2" type="ORF">FAES_4645</name>
</gene>
<dbReference type="RefSeq" id="WP_015333743.1">
    <property type="nucleotide sequence ID" value="NC_020054.1"/>
</dbReference>
<sequence>MHTHKQAVFIGDVHGRHHWESVVKTWLEPADQIVFLGDYFDSHDLNMTTYRIESNFRNILKLKRQHPDKVRLHLGNHDFYYLYNNPNYIGSGYHEEVAPAWHHLLVKNLDLFRLTSRFDSTLASHAGFTNWWFNEFKKTYEQRTRQTFDTDNLVPVLNSFLTQKVPDPLTDLIATVGLKRGGVSPSGGPIWCDQRELELDPLKGFNQTVGHTPQMGGQYTQSLCTGGEWLTFNDIGESPIRQPFVLLYNNAD</sequence>
<dbReference type="HOGENOM" id="CLU_088179_0_0_10"/>
<accession>I0KEU1</accession>
<dbReference type="AlphaFoldDB" id="I0KEU1"/>
<dbReference type="eggNOG" id="COG0639">
    <property type="taxonomic scope" value="Bacteria"/>
</dbReference>
<reference evidence="2 3" key="1">
    <citation type="journal article" date="2012" name="J. Bacteriol.">
        <title>Genome Sequence of Fibrella aestuarina BUZ 2T, a Filamentous Marine Bacterium.</title>
        <authorList>
            <person name="Filippini M."/>
            <person name="Qi W."/>
            <person name="Blom J."/>
            <person name="Goesmann A."/>
            <person name="Smits T.H."/>
            <person name="Bagheri H.C."/>
        </authorList>
    </citation>
    <scope>NUCLEOTIDE SEQUENCE [LARGE SCALE GENOMIC DNA]</scope>
    <source>
        <strain evidence="3">BUZ 2T</strain>
    </source>
</reference>
<keyword evidence="3" id="KW-1185">Reference proteome</keyword>
<dbReference type="STRING" id="1166018.FAES_4645"/>
<dbReference type="GO" id="GO:0016787">
    <property type="term" value="F:hydrolase activity"/>
    <property type="evidence" value="ECO:0007669"/>
    <property type="project" value="InterPro"/>
</dbReference>
<dbReference type="KEGG" id="fae:FAES_4645"/>
<dbReference type="SUPFAM" id="SSF56300">
    <property type="entry name" value="Metallo-dependent phosphatases"/>
    <property type="match status" value="1"/>
</dbReference>
<dbReference type="OrthoDB" id="9808081at2"/>
<organism evidence="2 3">
    <name type="scientific">Fibrella aestuarina BUZ 2</name>
    <dbReference type="NCBI Taxonomy" id="1166018"/>
    <lineage>
        <taxon>Bacteria</taxon>
        <taxon>Pseudomonadati</taxon>
        <taxon>Bacteroidota</taxon>
        <taxon>Cytophagia</taxon>
        <taxon>Cytophagales</taxon>
        <taxon>Spirosomataceae</taxon>
        <taxon>Fibrella</taxon>
    </lineage>
</organism>
<dbReference type="InterPro" id="IPR029052">
    <property type="entry name" value="Metallo-depent_PP-like"/>
</dbReference>
<evidence type="ECO:0000259" key="1">
    <source>
        <dbReference type="Pfam" id="PF00149"/>
    </source>
</evidence>
<evidence type="ECO:0000313" key="2">
    <source>
        <dbReference type="EMBL" id="CCH02644.1"/>
    </source>
</evidence>
<dbReference type="EMBL" id="HE796683">
    <property type="protein sequence ID" value="CCH02644.1"/>
    <property type="molecule type" value="Genomic_DNA"/>
</dbReference>
<evidence type="ECO:0000313" key="3">
    <source>
        <dbReference type="Proteomes" id="UP000011058"/>
    </source>
</evidence>
<name>I0KEU1_9BACT</name>
<dbReference type="Proteomes" id="UP000011058">
    <property type="component" value="Chromosome"/>
</dbReference>
<protein>
    <submittedName>
        <fullName evidence="2">Metallophosphoesterase</fullName>
    </submittedName>
</protein>
<feature type="domain" description="Calcineurin-like phosphoesterase" evidence="1">
    <location>
        <begin position="8"/>
        <end position="153"/>
    </location>
</feature>
<proteinExistence type="predicted"/>